<organism evidence="6 7">
    <name type="scientific">Nematostella vectensis</name>
    <name type="common">Starlet sea anemone</name>
    <dbReference type="NCBI Taxonomy" id="45351"/>
    <lineage>
        <taxon>Eukaryota</taxon>
        <taxon>Metazoa</taxon>
        <taxon>Cnidaria</taxon>
        <taxon>Anthozoa</taxon>
        <taxon>Hexacorallia</taxon>
        <taxon>Actiniaria</taxon>
        <taxon>Edwardsiidae</taxon>
        <taxon>Nematostella</taxon>
    </lineage>
</organism>
<dbReference type="InterPro" id="IPR006626">
    <property type="entry name" value="PbH1"/>
</dbReference>
<dbReference type="InParanoid" id="A7SGU4"/>
<keyword evidence="7" id="KW-1185">Reference proteome</keyword>
<evidence type="ECO:0000259" key="4">
    <source>
        <dbReference type="Pfam" id="PF13229"/>
    </source>
</evidence>
<dbReference type="PANTHER" id="PTHR14695">
    <property type="entry name" value="SHC SH2-DOMAIN BINDING PROTEIN 1-RELATED"/>
    <property type="match status" value="1"/>
</dbReference>
<dbReference type="Gene3D" id="2.160.20.10">
    <property type="entry name" value="Single-stranded right-handed beta-helix, Pectin lyase-like"/>
    <property type="match status" value="1"/>
</dbReference>
<dbReference type="InterPro" id="IPR039448">
    <property type="entry name" value="Beta_helix"/>
</dbReference>
<dbReference type="InterPro" id="IPR011050">
    <property type="entry name" value="Pectin_lyase_fold/virulence"/>
</dbReference>
<dbReference type="InterPro" id="IPR012334">
    <property type="entry name" value="Pectin_lyas_fold"/>
</dbReference>
<dbReference type="InterPro" id="IPR057508">
    <property type="entry name" value="SHCBP-like_N"/>
</dbReference>
<evidence type="ECO:0000256" key="3">
    <source>
        <dbReference type="ARBA" id="ARBA00023212"/>
    </source>
</evidence>
<dbReference type="EMBL" id="DS469655">
    <property type="protein sequence ID" value="EDO37070.1"/>
    <property type="molecule type" value="Genomic_DNA"/>
</dbReference>
<name>A7SGU4_NEMVE</name>
<comment type="subcellular location">
    <subcellularLocation>
        <location evidence="1">Cytoplasm</location>
        <location evidence="1">Cytoskeleton</location>
        <location evidence="1">Spindle</location>
    </subcellularLocation>
</comment>
<protein>
    <recommendedName>
        <fullName evidence="8">Right handed beta helix domain-containing protein</fullName>
    </recommendedName>
</protein>
<evidence type="ECO:0000256" key="2">
    <source>
        <dbReference type="ARBA" id="ARBA00022490"/>
    </source>
</evidence>
<dbReference type="PANTHER" id="PTHR14695:SF4">
    <property type="entry name" value="PROTEIN NESSUN DORMA"/>
    <property type="match status" value="1"/>
</dbReference>
<dbReference type="PhylomeDB" id="A7SGU4"/>
<dbReference type="OMA" id="FLCESQD"/>
<dbReference type="SUPFAM" id="SSF51126">
    <property type="entry name" value="Pectin lyase-like"/>
    <property type="match status" value="1"/>
</dbReference>
<evidence type="ECO:0000259" key="5">
    <source>
        <dbReference type="Pfam" id="PF23762"/>
    </source>
</evidence>
<dbReference type="Proteomes" id="UP000001593">
    <property type="component" value="Unassembled WGS sequence"/>
</dbReference>
<dbReference type="HOGENOM" id="CLU_022717_2_0_1"/>
<evidence type="ECO:0000256" key="1">
    <source>
        <dbReference type="ARBA" id="ARBA00004186"/>
    </source>
</evidence>
<dbReference type="STRING" id="45351.A7SGU4"/>
<feature type="domain" description="Right handed beta helix" evidence="4">
    <location>
        <begin position="381"/>
        <end position="515"/>
    </location>
</feature>
<keyword evidence="3" id="KW-0206">Cytoskeleton</keyword>
<gene>
    <name evidence="6" type="ORF">NEMVEDRAFT_v1g170503</name>
</gene>
<dbReference type="SMART" id="SM00710">
    <property type="entry name" value="PbH1"/>
    <property type="match status" value="4"/>
</dbReference>
<dbReference type="Pfam" id="PF13229">
    <property type="entry name" value="Beta_helix"/>
    <property type="match status" value="1"/>
</dbReference>
<evidence type="ECO:0000313" key="6">
    <source>
        <dbReference type="EMBL" id="EDO37070.1"/>
    </source>
</evidence>
<dbReference type="AlphaFoldDB" id="A7SGU4"/>
<dbReference type="GO" id="GO:0005819">
    <property type="term" value="C:spindle"/>
    <property type="evidence" value="ECO:0007669"/>
    <property type="project" value="UniProtKB-SubCell"/>
</dbReference>
<feature type="domain" description="SHC SH2" evidence="5">
    <location>
        <begin position="18"/>
        <end position="256"/>
    </location>
</feature>
<evidence type="ECO:0000313" key="7">
    <source>
        <dbReference type="Proteomes" id="UP000001593"/>
    </source>
</evidence>
<dbReference type="InterPro" id="IPR045140">
    <property type="entry name" value="SHCBP1-like"/>
</dbReference>
<accession>A7SGU4</accession>
<reference evidence="6 7" key="1">
    <citation type="journal article" date="2007" name="Science">
        <title>Sea anemone genome reveals ancestral eumetazoan gene repertoire and genomic organization.</title>
        <authorList>
            <person name="Putnam N.H."/>
            <person name="Srivastava M."/>
            <person name="Hellsten U."/>
            <person name="Dirks B."/>
            <person name="Chapman J."/>
            <person name="Salamov A."/>
            <person name="Terry A."/>
            <person name="Shapiro H."/>
            <person name="Lindquist E."/>
            <person name="Kapitonov V.V."/>
            <person name="Jurka J."/>
            <person name="Genikhovich G."/>
            <person name="Grigoriev I.V."/>
            <person name="Lucas S.M."/>
            <person name="Steele R.E."/>
            <person name="Finnerty J.R."/>
            <person name="Technau U."/>
            <person name="Martindale M.Q."/>
            <person name="Rokhsar D.S."/>
        </authorList>
    </citation>
    <scope>NUCLEOTIDE SEQUENCE [LARGE SCALE GENOMIC DNA]</scope>
    <source>
        <strain evidence="7">CH2 X CH6</strain>
    </source>
</reference>
<keyword evidence="2" id="KW-0963">Cytoplasm</keyword>
<dbReference type="eggNOG" id="ENOG502QUQ2">
    <property type="taxonomic scope" value="Eukaryota"/>
</dbReference>
<sequence>MSQTMPMIFQTDNLTYEDRFTVYKNHILGQCTARDVGDQIKKYIAQNVNGGVWQAIWRSSPTSNGTEQPFDVVVEVQNVNVDNLRADISIVEPIICQSPAKVSQLKMETVNQNLSLKKNAVPLTELYPIYDESGDNDDSALAIEHVRFFYGNLWREWDEDDDSDISYVTNHLEARLRLYYDTIDGTLPRDLVKKYKDAYDDYKKKHAELTQLQDRMAISDPEQELDDLDVLKCAQKTEECEVLVHSLQMMENPHLRFLLAAVSPAAKAALQKPRGYHPEGKPPATLIVTSELKAGMTKSLPGENILFFVKYEMVVRHFEDLSKAFEEYYSGDTVIIQPGTYSLDDITPLTDTVLVKGEGDSNKILVTFNDDEDDVVIECHAPDITFENITFEQEGLGSESGMLSVKQGKTTLDGCHLKCGIAGISVMGGCELVMKNCKVYDAKSTGVVAHPDSKLHIENCEFYNCGQDEKNDNEVNSTAAVQLNVDANIEPNATLLNNTIHNNSGYGVCVVRSVTDSNSPQCGVNLDMSANKFRGNENWDVGHIILDRSLNE</sequence>
<dbReference type="Pfam" id="PF23762">
    <property type="entry name" value="SHCBP_N"/>
    <property type="match status" value="1"/>
</dbReference>
<evidence type="ECO:0008006" key="8">
    <source>
        <dbReference type="Google" id="ProtNLM"/>
    </source>
</evidence>
<proteinExistence type="predicted"/>